<evidence type="ECO:0000256" key="1">
    <source>
        <dbReference type="ARBA" id="ARBA00004123"/>
    </source>
</evidence>
<gene>
    <name evidence="2" type="primary">Acey_s0022.g526</name>
    <name evidence="2" type="ORF">Y032_0022g526</name>
</gene>
<accession>A0A016UZM0</accession>
<reference evidence="3" key="1">
    <citation type="journal article" date="2015" name="Nat. Genet.">
        <title>The genome and transcriptome of the zoonotic hookworm Ancylostoma ceylanicum identify infection-specific gene families.</title>
        <authorList>
            <person name="Schwarz E.M."/>
            <person name="Hu Y."/>
            <person name="Antoshechkin I."/>
            <person name="Miller M.M."/>
            <person name="Sternberg P.W."/>
            <person name="Aroian R.V."/>
        </authorList>
    </citation>
    <scope>NUCLEOTIDE SEQUENCE</scope>
    <source>
        <strain evidence="3">HY135</strain>
    </source>
</reference>
<dbReference type="OrthoDB" id="10006939at2759"/>
<dbReference type="EMBL" id="JARK01001358">
    <property type="protein sequence ID" value="EYC20242.1"/>
    <property type="molecule type" value="Genomic_DNA"/>
</dbReference>
<keyword evidence="3" id="KW-1185">Reference proteome</keyword>
<comment type="subcellular location">
    <subcellularLocation>
        <location evidence="1">Nucleus</location>
    </subcellularLocation>
</comment>
<organism evidence="2 3">
    <name type="scientific">Ancylostoma ceylanicum</name>
    <dbReference type="NCBI Taxonomy" id="53326"/>
    <lineage>
        <taxon>Eukaryota</taxon>
        <taxon>Metazoa</taxon>
        <taxon>Ecdysozoa</taxon>
        <taxon>Nematoda</taxon>
        <taxon>Chromadorea</taxon>
        <taxon>Rhabditida</taxon>
        <taxon>Rhabditina</taxon>
        <taxon>Rhabditomorpha</taxon>
        <taxon>Strongyloidea</taxon>
        <taxon>Ancylostomatidae</taxon>
        <taxon>Ancylostomatinae</taxon>
        <taxon>Ancylostoma</taxon>
    </lineage>
</organism>
<dbReference type="SUPFAM" id="SSF46689">
    <property type="entry name" value="Homeodomain-like"/>
    <property type="match status" value="1"/>
</dbReference>
<sequence>MDDNHSTIVALYRSGKKPLQTFKELRSVGVSQSQVYRTIERYPETGSLKMRYGGGRRRTVRAAANIGRLRKRLQRNTRQS</sequence>
<proteinExistence type="predicted"/>
<name>A0A016UZM0_9BILA</name>
<dbReference type="GO" id="GO:0005634">
    <property type="term" value="C:nucleus"/>
    <property type="evidence" value="ECO:0007669"/>
    <property type="project" value="UniProtKB-SubCell"/>
</dbReference>
<comment type="caution">
    <text evidence="2">The sequence shown here is derived from an EMBL/GenBank/DDBJ whole genome shotgun (WGS) entry which is preliminary data.</text>
</comment>
<evidence type="ECO:0008006" key="4">
    <source>
        <dbReference type="Google" id="ProtNLM"/>
    </source>
</evidence>
<dbReference type="Gene3D" id="1.10.10.10">
    <property type="entry name" value="Winged helix-like DNA-binding domain superfamily/Winged helix DNA-binding domain"/>
    <property type="match status" value="1"/>
</dbReference>
<dbReference type="AlphaFoldDB" id="A0A016UZM0"/>
<dbReference type="InterPro" id="IPR009057">
    <property type="entry name" value="Homeodomain-like_sf"/>
</dbReference>
<dbReference type="Proteomes" id="UP000024635">
    <property type="component" value="Unassembled WGS sequence"/>
</dbReference>
<evidence type="ECO:0000313" key="2">
    <source>
        <dbReference type="EMBL" id="EYC20242.1"/>
    </source>
</evidence>
<evidence type="ECO:0000313" key="3">
    <source>
        <dbReference type="Proteomes" id="UP000024635"/>
    </source>
</evidence>
<protein>
    <recommendedName>
        <fullName evidence="4">Paired domain-containing protein</fullName>
    </recommendedName>
</protein>
<dbReference type="InterPro" id="IPR036388">
    <property type="entry name" value="WH-like_DNA-bd_sf"/>
</dbReference>